<protein>
    <submittedName>
        <fullName evidence="1">Uncharacterized protein</fullName>
    </submittedName>
</protein>
<keyword evidence="2" id="KW-1185">Reference proteome</keyword>
<gene>
    <name evidence="1" type="ORF">AVEN_56863_1</name>
</gene>
<dbReference type="Proteomes" id="UP000499080">
    <property type="component" value="Unassembled WGS sequence"/>
</dbReference>
<proteinExistence type="predicted"/>
<accession>A0A4Y2C190</accession>
<organism evidence="1 2">
    <name type="scientific">Araneus ventricosus</name>
    <name type="common">Orbweaver spider</name>
    <name type="synonym">Epeira ventricosa</name>
    <dbReference type="NCBI Taxonomy" id="182803"/>
    <lineage>
        <taxon>Eukaryota</taxon>
        <taxon>Metazoa</taxon>
        <taxon>Ecdysozoa</taxon>
        <taxon>Arthropoda</taxon>
        <taxon>Chelicerata</taxon>
        <taxon>Arachnida</taxon>
        <taxon>Araneae</taxon>
        <taxon>Araneomorphae</taxon>
        <taxon>Entelegynae</taxon>
        <taxon>Araneoidea</taxon>
        <taxon>Araneidae</taxon>
        <taxon>Araneus</taxon>
    </lineage>
</organism>
<evidence type="ECO:0000313" key="2">
    <source>
        <dbReference type="Proteomes" id="UP000499080"/>
    </source>
</evidence>
<dbReference type="AlphaFoldDB" id="A0A4Y2C190"/>
<sequence length="95" mass="10839">MSRSPLKLRGSYFAYLIIRPTWCRVQHPLRPGLSKLLARPGNRMGRKRITPARQEYGRPSHHAISRANQEHTQRNGGFIQTTLKLQVPPSNRGGI</sequence>
<comment type="caution">
    <text evidence="1">The sequence shown here is derived from an EMBL/GenBank/DDBJ whole genome shotgun (WGS) entry which is preliminary data.</text>
</comment>
<evidence type="ECO:0000313" key="1">
    <source>
        <dbReference type="EMBL" id="GBL97859.1"/>
    </source>
</evidence>
<reference evidence="1 2" key="1">
    <citation type="journal article" date="2019" name="Sci. Rep.">
        <title>Orb-weaving spider Araneus ventricosus genome elucidates the spidroin gene catalogue.</title>
        <authorList>
            <person name="Kono N."/>
            <person name="Nakamura H."/>
            <person name="Ohtoshi R."/>
            <person name="Moran D.A.P."/>
            <person name="Shinohara A."/>
            <person name="Yoshida Y."/>
            <person name="Fujiwara M."/>
            <person name="Mori M."/>
            <person name="Tomita M."/>
            <person name="Arakawa K."/>
        </authorList>
    </citation>
    <scope>NUCLEOTIDE SEQUENCE [LARGE SCALE GENOMIC DNA]</scope>
</reference>
<name>A0A4Y2C190_ARAVE</name>
<dbReference type="EMBL" id="BGPR01085047">
    <property type="protein sequence ID" value="GBL97859.1"/>
    <property type="molecule type" value="Genomic_DNA"/>
</dbReference>